<reference evidence="8" key="3">
    <citation type="submission" date="2015-06" db="UniProtKB">
        <authorList>
            <consortium name="EnsemblMetazoa"/>
        </authorList>
    </citation>
    <scope>IDENTIFICATION</scope>
</reference>
<gene>
    <name evidence="7" type="ORF">CAPTEDRAFT_203978</name>
</gene>
<organism evidence="7">
    <name type="scientific">Capitella teleta</name>
    <name type="common">Polychaete worm</name>
    <dbReference type="NCBI Taxonomy" id="283909"/>
    <lineage>
        <taxon>Eukaryota</taxon>
        <taxon>Metazoa</taxon>
        <taxon>Spiralia</taxon>
        <taxon>Lophotrochozoa</taxon>
        <taxon>Annelida</taxon>
        <taxon>Polychaeta</taxon>
        <taxon>Sedentaria</taxon>
        <taxon>Scolecida</taxon>
        <taxon>Capitellidae</taxon>
        <taxon>Capitella</taxon>
    </lineage>
</organism>
<feature type="domain" description="Inositolphosphotransferase Aur1/Ipt1" evidence="6">
    <location>
        <begin position="91"/>
        <end position="263"/>
    </location>
</feature>
<dbReference type="Proteomes" id="UP000014760">
    <property type="component" value="Unassembled WGS sequence"/>
</dbReference>
<dbReference type="InterPro" id="IPR052185">
    <property type="entry name" value="IPC_Synthase-Related"/>
</dbReference>
<evidence type="ECO:0000313" key="8">
    <source>
        <dbReference type="EnsemblMetazoa" id="CapteP203978"/>
    </source>
</evidence>
<protein>
    <recommendedName>
        <fullName evidence="6">Inositolphosphotransferase Aur1/Ipt1 domain-containing protein</fullName>
    </recommendedName>
</protein>
<keyword evidence="2 5" id="KW-0812">Transmembrane</keyword>
<accession>R7V3E4</accession>
<reference evidence="7 9" key="2">
    <citation type="journal article" date="2013" name="Nature">
        <title>Insights into bilaterian evolution from three spiralian genomes.</title>
        <authorList>
            <person name="Simakov O."/>
            <person name="Marletaz F."/>
            <person name="Cho S.J."/>
            <person name="Edsinger-Gonzales E."/>
            <person name="Havlak P."/>
            <person name="Hellsten U."/>
            <person name="Kuo D.H."/>
            <person name="Larsson T."/>
            <person name="Lv J."/>
            <person name="Arendt D."/>
            <person name="Savage R."/>
            <person name="Osoegawa K."/>
            <person name="de Jong P."/>
            <person name="Grimwood J."/>
            <person name="Chapman J.A."/>
            <person name="Shapiro H."/>
            <person name="Aerts A."/>
            <person name="Otillar R.P."/>
            <person name="Terry A.Y."/>
            <person name="Boore J.L."/>
            <person name="Grigoriev I.V."/>
            <person name="Lindberg D.R."/>
            <person name="Seaver E.C."/>
            <person name="Weisblat D.A."/>
            <person name="Putnam N.H."/>
            <person name="Rokhsar D.S."/>
        </authorList>
    </citation>
    <scope>NUCLEOTIDE SEQUENCE</scope>
    <source>
        <strain evidence="7 9">I ESC-2004</strain>
    </source>
</reference>
<keyword evidence="4 5" id="KW-0472">Membrane</keyword>
<dbReference type="GO" id="GO:0016020">
    <property type="term" value="C:membrane"/>
    <property type="evidence" value="ECO:0007669"/>
    <property type="project" value="UniProtKB-SubCell"/>
</dbReference>
<evidence type="ECO:0000256" key="1">
    <source>
        <dbReference type="ARBA" id="ARBA00004141"/>
    </source>
</evidence>
<comment type="subcellular location">
    <subcellularLocation>
        <location evidence="1">Membrane</location>
        <topology evidence="1">Multi-pass membrane protein</topology>
    </subcellularLocation>
</comment>
<reference evidence="9" key="1">
    <citation type="submission" date="2012-12" db="EMBL/GenBank/DDBJ databases">
        <authorList>
            <person name="Hellsten U."/>
            <person name="Grimwood J."/>
            <person name="Chapman J.A."/>
            <person name="Shapiro H."/>
            <person name="Aerts A."/>
            <person name="Otillar R.P."/>
            <person name="Terry A.Y."/>
            <person name="Boore J.L."/>
            <person name="Simakov O."/>
            <person name="Marletaz F."/>
            <person name="Cho S.-J."/>
            <person name="Edsinger-Gonzales E."/>
            <person name="Havlak P."/>
            <person name="Kuo D.-H."/>
            <person name="Larsson T."/>
            <person name="Lv J."/>
            <person name="Arendt D."/>
            <person name="Savage R."/>
            <person name="Osoegawa K."/>
            <person name="de Jong P."/>
            <person name="Lindberg D.R."/>
            <person name="Seaver E.C."/>
            <person name="Weisblat D.A."/>
            <person name="Putnam N.H."/>
            <person name="Grigoriev I.V."/>
            <person name="Rokhsar D.S."/>
        </authorList>
    </citation>
    <scope>NUCLEOTIDE SEQUENCE</scope>
    <source>
        <strain evidence="9">I ESC-2004</strain>
    </source>
</reference>
<sequence>MAGIKQMNGSVANGSAALAGLKPVTVTSGYSQFITILKSTIPYLAFLFLYGINQQVHILPKFDDLDCIHLYNMSAIEFRIWHFLPHKLVSSLHTPFLDVMAAIPYLMHYVIPILYPLYLYCRGQVEFISKFYWLLGWCMWFMFIIWFFFPTAPPWTYDNLELFQRMNYTTMPPYNVQHKEGCAFHRLDEMTGIHFFFGMFSGNPVPFASFPSGHVSWPACIYATLPPGGRLFSLYVLWVAWATLYSCHHYLLDAVMAVIIVTGVRRLLVWLAERPSRNRDSTCGFQGVVCPLNMV</sequence>
<evidence type="ECO:0000313" key="7">
    <source>
        <dbReference type="EMBL" id="ELU10320.1"/>
    </source>
</evidence>
<evidence type="ECO:0000256" key="4">
    <source>
        <dbReference type="ARBA" id="ARBA00023136"/>
    </source>
</evidence>
<dbReference type="EMBL" id="AMQN01006094">
    <property type="status" value="NOT_ANNOTATED_CDS"/>
    <property type="molecule type" value="Genomic_DNA"/>
</dbReference>
<feature type="transmembrane region" description="Helical" evidence="5">
    <location>
        <begin position="99"/>
        <end position="119"/>
    </location>
</feature>
<dbReference type="InterPro" id="IPR026841">
    <property type="entry name" value="Aur1/Ipt1"/>
</dbReference>
<dbReference type="PANTHER" id="PTHR31310:SF7">
    <property type="entry name" value="PA-PHOSPHATASE RELATED-FAMILY PROTEIN DDB_G0268928"/>
    <property type="match status" value="1"/>
</dbReference>
<dbReference type="EnsemblMetazoa" id="CapteT203978">
    <property type="protein sequence ID" value="CapteP203978"/>
    <property type="gene ID" value="CapteG203978"/>
</dbReference>
<keyword evidence="9" id="KW-1185">Reference proteome</keyword>
<evidence type="ECO:0000259" key="6">
    <source>
        <dbReference type="Pfam" id="PF14378"/>
    </source>
</evidence>
<name>R7V3E4_CAPTE</name>
<feature type="transmembrane region" description="Helical" evidence="5">
    <location>
        <begin position="235"/>
        <end position="264"/>
    </location>
</feature>
<dbReference type="PANTHER" id="PTHR31310">
    <property type="match status" value="1"/>
</dbReference>
<evidence type="ECO:0000256" key="3">
    <source>
        <dbReference type="ARBA" id="ARBA00022989"/>
    </source>
</evidence>
<dbReference type="HOGENOM" id="CLU_944119_0_0_1"/>
<feature type="transmembrane region" description="Helical" evidence="5">
    <location>
        <begin position="131"/>
        <end position="149"/>
    </location>
</feature>
<proteinExistence type="predicted"/>
<dbReference type="OrthoDB" id="5784at2759"/>
<dbReference type="AlphaFoldDB" id="R7V3E4"/>
<evidence type="ECO:0000313" key="9">
    <source>
        <dbReference type="Proteomes" id="UP000014760"/>
    </source>
</evidence>
<dbReference type="OMA" id="WCAGWVN"/>
<dbReference type="Pfam" id="PF14378">
    <property type="entry name" value="PAP2_3"/>
    <property type="match status" value="1"/>
</dbReference>
<keyword evidence="3 5" id="KW-1133">Transmembrane helix</keyword>
<evidence type="ECO:0000256" key="5">
    <source>
        <dbReference type="SAM" id="Phobius"/>
    </source>
</evidence>
<dbReference type="STRING" id="283909.R7V3E4"/>
<dbReference type="EMBL" id="KB297594">
    <property type="protein sequence ID" value="ELU10320.1"/>
    <property type="molecule type" value="Genomic_DNA"/>
</dbReference>
<evidence type="ECO:0000256" key="2">
    <source>
        <dbReference type="ARBA" id="ARBA00022692"/>
    </source>
</evidence>